<gene>
    <name evidence="1" type="ORF">CS063_11760</name>
</gene>
<name>A0AC61DBX2_9FIRM</name>
<dbReference type="Proteomes" id="UP000224460">
    <property type="component" value="Unassembled WGS sequence"/>
</dbReference>
<protein>
    <submittedName>
        <fullName evidence="1">Uncharacterized protein</fullName>
    </submittedName>
</protein>
<organism evidence="1 2">
    <name type="scientific">Sporanaerobium hydrogeniformans</name>
    <dbReference type="NCBI Taxonomy" id="3072179"/>
    <lineage>
        <taxon>Bacteria</taxon>
        <taxon>Bacillati</taxon>
        <taxon>Bacillota</taxon>
        <taxon>Clostridia</taxon>
        <taxon>Lachnospirales</taxon>
        <taxon>Lachnospiraceae</taxon>
        <taxon>Sporanaerobium</taxon>
    </lineage>
</organism>
<accession>A0AC61DBX2</accession>
<dbReference type="EMBL" id="PEDL01000013">
    <property type="protein sequence ID" value="PHV70146.1"/>
    <property type="molecule type" value="Genomic_DNA"/>
</dbReference>
<sequence length="621" mass="69873">MENIKGNTQEKNEQRVNRLLMLPILFMIGLVPLVVRLKELVLDGLLEETFSQSVMNDFYSQYKATVIIALVIGMIILLFLCYNKTWLKKDTKIKIYLISSSLLILMTGLATLLSPYKQVALWGAPDRAEGMIMFLCYMTMMWYSIYSFNDPKLYKLIVRSASFVTIVMTFIGFTQYIGRDVLISDLGLKLIVPESLKEIRETITVSFEKARITGTLYNPNYVGSFAVVLIPLFAVVIPQEKRLFKKVFLGVMIVCNLFLLLGSGSRAGMVGLGVSLLVVILLLAKKILKKLKRLSQNKKLAVGIVATILIVVTTTLFITKDIALGKLKSLVSEGVALLTPVSKDYDYKDNLPIRDMRVQEGKLTLVTQEHELNLEVQKEGIVFTTETGEKVDYYLVDDMYLTEDSRFSPIKFSLFYRTDTPNVVGAIGVIENEKARFLYHLGGEAGFTLVHPYDQRAIEIVDAESIGFRGKELLGSSRGYIWSRTLPLLKETWLIGKGPDTYAMVFPQNDYWGKYYALSDIYTVVDKPHNLYLQIAVNQGIIALLSFLVMVLVYIVDSFKLYGLKKHYGVDELIGLGMLLSVIGYLAAGIFNDSSVSVAPLFWVLLGIGIASNYRVAKKRD</sequence>
<evidence type="ECO:0000313" key="1">
    <source>
        <dbReference type="EMBL" id="PHV70146.1"/>
    </source>
</evidence>
<proteinExistence type="predicted"/>
<reference evidence="1" key="1">
    <citation type="submission" date="2017-10" db="EMBL/GenBank/DDBJ databases">
        <title>Genome sequence of cellulolytic Lachnospiraceae bacterium XHS1971 isolated from hotspring sediment.</title>
        <authorList>
            <person name="Vasudevan G."/>
            <person name="Joshi A.J."/>
            <person name="Hivarkar S."/>
            <person name="Lanjekar V.B."/>
            <person name="Dhakephalkar P.K."/>
            <person name="Dagar S."/>
        </authorList>
    </citation>
    <scope>NUCLEOTIDE SEQUENCE</scope>
    <source>
        <strain evidence="1">XHS1971</strain>
    </source>
</reference>
<comment type="caution">
    <text evidence="1">The sequence shown here is derived from an EMBL/GenBank/DDBJ whole genome shotgun (WGS) entry which is preliminary data.</text>
</comment>
<evidence type="ECO:0000313" key="2">
    <source>
        <dbReference type="Proteomes" id="UP000224460"/>
    </source>
</evidence>
<keyword evidence="2" id="KW-1185">Reference proteome</keyword>